<reference evidence="1 2" key="1">
    <citation type="submission" date="2019-08" db="EMBL/GenBank/DDBJ databases">
        <title>Archangium and Cystobacter genomes.</title>
        <authorList>
            <person name="Chen I.-C.K."/>
            <person name="Wielgoss S."/>
        </authorList>
    </citation>
    <scope>NUCLEOTIDE SEQUENCE [LARGE SCALE GENOMIC DNA]</scope>
    <source>
        <strain evidence="1 2">Cbm 6</strain>
    </source>
</reference>
<dbReference type="Pfam" id="PF11876">
    <property type="entry name" value="TsiV"/>
    <property type="match status" value="1"/>
</dbReference>
<accession>A0ABY9WVZ5</accession>
<keyword evidence="2" id="KW-1185">Reference proteome</keyword>
<gene>
    <name evidence="1" type="ORF">F0U60_24285</name>
</gene>
<dbReference type="Proteomes" id="UP001611383">
    <property type="component" value="Chromosome"/>
</dbReference>
<dbReference type="EMBL" id="CP043494">
    <property type="protein sequence ID" value="WNG46896.1"/>
    <property type="molecule type" value="Genomic_DNA"/>
</dbReference>
<evidence type="ECO:0000313" key="1">
    <source>
        <dbReference type="EMBL" id="WNG46896.1"/>
    </source>
</evidence>
<proteinExistence type="predicted"/>
<protein>
    <submittedName>
        <fullName evidence="1">DUF3396 domain-containing protein</fullName>
    </submittedName>
</protein>
<dbReference type="InterPro" id="IPR021815">
    <property type="entry name" value="TsiV"/>
</dbReference>
<organism evidence="1 2">
    <name type="scientific">Archangium minus</name>
    <dbReference type="NCBI Taxonomy" id="83450"/>
    <lineage>
        <taxon>Bacteria</taxon>
        <taxon>Pseudomonadati</taxon>
        <taxon>Myxococcota</taxon>
        <taxon>Myxococcia</taxon>
        <taxon>Myxococcales</taxon>
        <taxon>Cystobacterineae</taxon>
        <taxon>Archangiaceae</taxon>
        <taxon>Archangium</taxon>
    </lineage>
</organism>
<name>A0ABY9WVZ5_9BACT</name>
<sequence length="304" mass="34776">MEMPTLQYPRLRYQNRRGGLAASDALLICFYMQYANDQIAPAVIRALELFRERIRPYQLAWYAGDGQAEPLDGSAWDEIRKKTLEPEPDEGAFQQLWDDPIRVDGLHVDYRGLPVVPLPWPNRKDDVSVLYLRLPTEYLEEQGPDRVRELALELAQELPFNSGFVDFALCSNTGDFGEAIDLVRPRYPGVELAPSSANLRMNTWVDGVHWMNFLGQPVLGQLGGVDGLRERLTLPGVSIQEMSGERVLITLGDRPETGDVEAGQMLPLHRALARLLEPHLYHRTTELSRLSPEEWLRWERRFLD</sequence>
<evidence type="ECO:0000313" key="2">
    <source>
        <dbReference type="Proteomes" id="UP001611383"/>
    </source>
</evidence>
<dbReference type="RefSeq" id="WP_395823743.1">
    <property type="nucleotide sequence ID" value="NZ_CP043494.1"/>
</dbReference>